<evidence type="ECO:0000256" key="6">
    <source>
        <dbReference type="ARBA" id="ARBA00037968"/>
    </source>
</evidence>
<organism evidence="9 10">
    <name type="scientific">Pseudopithomyces chartarum</name>
    <dbReference type="NCBI Taxonomy" id="1892770"/>
    <lineage>
        <taxon>Eukaryota</taxon>
        <taxon>Fungi</taxon>
        <taxon>Dikarya</taxon>
        <taxon>Ascomycota</taxon>
        <taxon>Pezizomycotina</taxon>
        <taxon>Dothideomycetes</taxon>
        <taxon>Pleosporomycetidae</taxon>
        <taxon>Pleosporales</taxon>
        <taxon>Massarineae</taxon>
        <taxon>Didymosphaeriaceae</taxon>
        <taxon>Pseudopithomyces</taxon>
    </lineage>
</organism>
<dbReference type="InterPro" id="IPR011701">
    <property type="entry name" value="MFS"/>
</dbReference>
<gene>
    <name evidence="9" type="ORF">GRF29_8g37021</name>
</gene>
<reference evidence="9 10" key="1">
    <citation type="submission" date="2021-02" db="EMBL/GenBank/DDBJ databases">
        <title>Genome assembly of Pseudopithomyces chartarum.</title>
        <authorList>
            <person name="Jauregui R."/>
            <person name="Singh J."/>
            <person name="Voisey C."/>
        </authorList>
    </citation>
    <scope>NUCLEOTIDE SEQUENCE [LARGE SCALE GENOMIC DNA]</scope>
    <source>
        <strain evidence="9 10">AGR01</strain>
    </source>
</reference>
<dbReference type="Proteomes" id="UP001280581">
    <property type="component" value="Unassembled WGS sequence"/>
</dbReference>
<name>A0AAN6M714_9PLEO</name>
<accession>A0AAN6M714</accession>
<feature type="transmembrane region" description="Helical" evidence="8">
    <location>
        <begin position="518"/>
        <end position="536"/>
    </location>
</feature>
<dbReference type="FunFam" id="1.20.1250.20:FF:000064">
    <property type="entry name" value="MFS allantoate transporter"/>
    <property type="match status" value="1"/>
</dbReference>
<feature type="transmembrane region" description="Helical" evidence="8">
    <location>
        <begin position="204"/>
        <end position="224"/>
    </location>
</feature>
<feature type="transmembrane region" description="Helical" evidence="8">
    <location>
        <begin position="338"/>
        <end position="356"/>
    </location>
</feature>
<keyword evidence="2" id="KW-0813">Transport</keyword>
<protein>
    <recommendedName>
        <fullName evidence="11">Allantoate permease</fullName>
    </recommendedName>
</protein>
<evidence type="ECO:0000256" key="2">
    <source>
        <dbReference type="ARBA" id="ARBA00022448"/>
    </source>
</evidence>
<feature type="transmembrane region" description="Helical" evidence="8">
    <location>
        <begin position="141"/>
        <end position="161"/>
    </location>
</feature>
<feature type="transmembrane region" description="Helical" evidence="8">
    <location>
        <begin position="110"/>
        <end position="129"/>
    </location>
</feature>
<dbReference type="PANTHER" id="PTHR43791:SF10">
    <property type="entry name" value="MAJOR FACILITATOR SUPERFAMILY (MFS) PROFILE DOMAIN-CONTAINING PROTEIN"/>
    <property type="match status" value="1"/>
</dbReference>
<evidence type="ECO:0000313" key="10">
    <source>
        <dbReference type="Proteomes" id="UP001280581"/>
    </source>
</evidence>
<dbReference type="GO" id="GO:0016020">
    <property type="term" value="C:membrane"/>
    <property type="evidence" value="ECO:0007669"/>
    <property type="project" value="UniProtKB-SubCell"/>
</dbReference>
<feature type="region of interest" description="Disordered" evidence="7">
    <location>
        <begin position="1"/>
        <end position="21"/>
    </location>
</feature>
<feature type="compositionally biased region" description="Acidic residues" evidence="7">
    <location>
        <begin position="761"/>
        <end position="770"/>
    </location>
</feature>
<evidence type="ECO:0000256" key="1">
    <source>
        <dbReference type="ARBA" id="ARBA00004141"/>
    </source>
</evidence>
<evidence type="ECO:0000256" key="4">
    <source>
        <dbReference type="ARBA" id="ARBA00022989"/>
    </source>
</evidence>
<feature type="transmembrane region" description="Helical" evidence="8">
    <location>
        <begin position="552"/>
        <end position="574"/>
    </location>
</feature>
<dbReference type="PANTHER" id="PTHR43791">
    <property type="entry name" value="PERMEASE-RELATED"/>
    <property type="match status" value="1"/>
</dbReference>
<dbReference type="AlphaFoldDB" id="A0AAN6M714"/>
<keyword evidence="3 8" id="KW-0812">Transmembrane</keyword>
<evidence type="ECO:0008006" key="11">
    <source>
        <dbReference type="Google" id="ProtNLM"/>
    </source>
</evidence>
<evidence type="ECO:0000256" key="3">
    <source>
        <dbReference type="ARBA" id="ARBA00022692"/>
    </source>
</evidence>
<evidence type="ECO:0000313" key="9">
    <source>
        <dbReference type="EMBL" id="KAK3215461.1"/>
    </source>
</evidence>
<keyword evidence="5 8" id="KW-0472">Membrane</keyword>
<evidence type="ECO:0000256" key="5">
    <source>
        <dbReference type="ARBA" id="ARBA00023136"/>
    </source>
</evidence>
<feature type="region of interest" description="Disordered" evidence="7">
    <location>
        <begin position="759"/>
        <end position="814"/>
    </location>
</feature>
<evidence type="ECO:0000256" key="7">
    <source>
        <dbReference type="SAM" id="MobiDB-lite"/>
    </source>
</evidence>
<comment type="subcellular location">
    <subcellularLocation>
        <location evidence="1">Membrane</location>
        <topology evidence="1">Multi-pass membrane protein</topology>
    </subcellularLocation>
</comment>
<keyword evidence="10" id="KW-1185">Reference proteome</keyword>
<feature type="transmembrane region" description="Helical" evidence="8">
    <location>
        <begin position="696"/>
        <end position="715"/>
    </location>
</feature>
<dbReference type="SUPFAM" id="SSF103473">
    <property type="entry name" value="MFS general substrate transporter"/>
    <property type="match status" value="1"/>
</dbReference>
<feature type="transmembrane region" description="Helical" evidence="8">
    <location>
        <begin position="82"/>
        <end position="98"/>
    </location>
</feature>
<feature type="transmembrane region" description="Helical" evidence="8">
    <location>
        <begin position="173"/>
        <end position="192"/>
    </location>
</feature>
<comment type="similarity">
    <text evidence="6">Belongs to the major facilitator superfamily. Allantoate permease family.</text>
</comment>
<dbReference type="GO" id="GO:0022857">
    <property type="term" value="F:transmembrane transporter activity"/>
    <property type="evidence" value="ECO:0007669"/>
    <property type="project" value="InterPro"/>
</dbReference>
<feature type="transmembrane region" description="Helical" evidence="8">
    <location>
        <begin position="586"/>
        <end position="608"/>
    </location>
</feature>
<keyword evidence="4 8" id="KW-1133">Transmembrane helix</keyword>
<comment type="caution">
    <text evidence="9">The sequence shown here is derived from an EMBL/GenBank/DDBJ whole genome shotgun (WGS) entry which is preliminary data.</text>
</comment>
<sequence>MNTSEENRVTAAQGPSDEAQPPIVEIDADHKALTQRVLRKIDWRLIPLMFITYNLNFMDKTILSSASVFGLREDNGLVGQQYSWVSSIFYFGYFFWEYPTTYLIPRLPVAKYLAVNTFFWGAIVGVTAACHNYGGLITVRFLLGVAEATITPAFMFITSTWYTRDEIPTRTGYWFAGNSIGGLIASFLAFGIGHIEDSLAPWRWMYIILGVLTFIWGIPLLLFLPDSIEKAKFLTEEERKFAADRVVISGTGRTAQAGYKAHQVIECLTDPKTWLIFSISLLTQIPNGGTQNFGNIVIKSFGFTSLQSTLLVIPASIISAGTIAGTGWIAGRFRQMNCILIICVVIPAVVGSSLIYARPRTSSGVQLFGYFLLSTGPGGIPLLMSLVGANYKGVTKKMTMTALLFIAYCTGNIAGPQFFRAKDAPHYNMAFRAILWMNTKRDREEGVQGNASTGGVVAGGKKTNDDDARDLTARTVDLRPEDYDDVTDLKTFRFRYRFNNPEPSIVPTSNMAYTRKHVFAAISVVYLLLLTAIAAYKTSTATHLSLALPPSLSYLTTILPLLAGPLLTAAHALARPPRRQSSNRTPAPLVLITNVVLVIYSTVMITLLGTYASPSSSAVQTCVLRTHWTELFRAKNADAIRAIQDTLECCGLAGPRDMPWPFTDKTHKVDACTTMTGRTVGCNAAWAGAERSVASWQMGVIGLVGLWQIIVLVLSTERSWISSVMPERVVDAFRREEEGAEGDEQRAIDYLPNFNRYSDRVEEEESDAEESNGARKAIQASVENGGEEINTETGNGRERAQGRVLGENEWVRNE</sequence>
<feature type="transmembrane region" description="Helical" evidence="8">
    <location>
        <begin position="310"/>
        <end position="331"/>
    </location>
</feature>
<proteinExistence type="inferred from homology"/>
<feature type="transmembrane region" description="Helical" evidence="8">
    <location>
        <begin position="368"/>
        <end position="391"/>
    </location>
</feature>
<dbReference type="Pfam" id="PF07690">
    <property type="entry name" value="MFS_1"/>
    <property type="match status" value="1"/>
</dbReference>
<dbReference type="InterPro" id="IPR036259">
    <property type="entry name" value="MFS_trans_sf"/>
</dbReference>
<dbReference type="Gene3D" id="1.20.1250.20">
    <property type="entry name" value="MFS general substrate transporter like domains"/>
    <property type="match status" value="1"/>
</dbReference>
<evidence type="ECO:0000256" key="8">
    <source>
        <dbReference type="SAM" id="Phobius"/>
    </source>
</evidence>
<dbReference type="EMBL" id="WVTA01000002">
    <property type="protein sequence ID" value="KAK3215461.1"/>
    <property type="molecule type" value="Genomic_DNA"/>
</dbReference>